<gene>
    <name evidence="2" type="ORF">LWI29_031166</name>
</gene>
<organism evidence="2 3">
    <name type="scientific">Acer saccharum</name>
    <name type="common">Sugar maple</name>
    <dbReference type="NCBI Taxonomy" id="4024"/>
    <lineage>
        <taxon>Eukaryota</taxon>
        <taxon>Viridiplantae</taxon>
        <taxon>Streptophyta</taxon>
        <taxon>Embryophyta</taxon>
        <taxon>Tracheophyta</taxon>
        <taxon>Spermatophyta</taxon>
        <taxon>Magnoliopsida</taxon>
        <taxon>eudicotyledons</taxon>
        <taxon>Gunneridae</taxon>
        <taxon>Pentapetalae</taxon>
        <taxon>rosids</taxon>
        <taxon>malvids</taxon>
        <taxon>Sapindales</taxon>
        <taxon>Sapindaceae</taxon>
        <taxon>Hippocastanoideae</taxon>
        <taxon>Acereae</taxon>
        <taxon>Acer</taxon>
    </lineage>
</organism>
<dbReference type="Proteomes" id="UP001168877">
    <property type="component" value="Unassembled WGS sequence"/>
</dbReference>
<evidence type="ECO:0000313" key="3">
    <source>
        <dbReference type="Proteomes" id="UP001168877"/>
    </source>
</evidence>
<evidence type="ECO:0000256" key="1">
    <source>
        <dbReference type="SAM" id="MobiDB-lite"/>
    </source>
</evidence>
<reference evidence="2" key="1">
    <citation type="journal article" date="2022" name="Plant J.">
        <title>Strategies of tolerance reflected in two North American maple genomes.</title>
        <authorList>
            <person name="McEvoy S.L."/>
            <person name="Sezen U.U."/>
            <person name="Trouern-Trend A."/>
            <person name="McMahon S.M."/>
            <person name="Schaberg P.G."/>
            <person name="Yang J."/>
            <person name="Wegrzyn J.L."/>
            <person name="Swenson N.G."/>
        </authorList>
    </citation>
    <scope>NUCLEOTIDE SEQUENCE</scope>
    <source>
        <strain evidence="2">NS2018</strain>
    </source>
</reference>
<name>A0AA39W766_ACESA</name>
<proteinExistence type="predicted"/>
<comment type="caution">
    <text evidence="2">The sequence shown here is derived from an EMBL/GenBank/DDBJ whole genome shotgun (WGS) entry which is preliminary data.</text>
</comment>
<protein>
    <submittedName>
        <fullName evidence="2">Uncharacterized protein</fullName>
    </submittedName>
</protein>
<dbReference type="AlphaFoldDB" id="A0AA39W766"/>
<sequence>MAGGRVRNVLDLVNDGLGRTGVECGENLGRSVEDVGGSELIGLSINSKMDNGMKNSLKGPKSLAMGSNGVGPPIGFENEMEGVGKMCVNFTDEGIGPPKEVKLR</sequence>
<evidence type="ECO:0000313" key="2">
    <source>
        <dbReference type="EMBL" id="KAK0605832.1"/>
    </source>
</evidence>
<accession>A0AA39W766</accession>
<feature type="region of interest" description="Disordered" evidence="1">
    <location>
        <begin position="51"/>
        <end position="70"/>
    </location>
</feature>
<dbReference type="EMBL" id="JAUESC010000002">
    <property type="protein sequence ID" value="KAK0605832.1"/>
    <property type="molecule type" value="Genomic_DNA"/>
</dbReference>
<reference evidence="2" key="2">
    <citation type="submission" date="2023-06" db="EMBL/GenBank/DDBJ databases">
        <authorList>
            <person name="Swenson N.G."/>
            <person name="Wegrzyn J.L."/>
            <person name="Mcevoy S.L."/>
        </authorList>
    </citation>
    <scope>NUCLEOTIDE SEQUENCE</scope>
    <source>
        <strain evidence="2">NS2018</strain>
        <tissue evidence="2">Leaf</tissue>
    </source>
</reference>
<keyword evidence="3" id="KW-1185">Reference proteome</keyword>